<dbReference type="SUPFAM" id="SSF56300">
    <property type="entry name" value="Metallo-dependent phosphatases"/>
    <property type="match status" value="1"/>
</dbReference>
<evidence type="ECO:0000313" key="8">
    <source>
        <dbReference type="EMBL" id="QNV38580.1"/>
    </source>
</evidence>
<evidence type="ECO:0000256" key="5">
    <source>
        <dbReference type="ARBA" id="ARBA00022839"/>
    </source>
</evidence>
<keyword evidence="4 6" id="KW-0378">Hydrolase</keyword>
<evidence type="ECO:0000256" key="1">
    <source>
        <dbReference type="ARBA" id="ARBA00010555"/>
    </source>
</evidence>
<feature type="domain" description="Calcineurin-like phosphoesterase" evidence="7">
    <location>
        <begin position="1"/>
        <end position="93"/>
    </location>
</feature>
<dbReference type="CDD" id="cd00840">
    <property type="entry name" value="MPP_Mre11_N"/>
    <property type="match status" value="1"/>
</dbReference>
<dbReference type="InterPro" id="IPR004593">
    <property type="entry name" value="SbcD"/>
</dbReference>
<dbReference type="InterPro" id="IPR029052">
    <property type="entry name" value="Metallo-depent_PP-like"/>
</dbReference>
<keyword evidence="9" id="KW-1185">Reference proteome</keyword>
<dbReference type="GO" id="GO:0004519">
    <property type="term" value="F:endonuclease activity"/>
    <property type="evidence" value="ECO:0007669"/>
    <property type="project" value="UniProtKB-KW"/>
</dbReference>
<keyword evidence="6" id="KW-0233">DNA recombination</keyword>
<dbReference type="GO" id="GO:0008408">
    <property type="term" value="F:3'-5' exonuclease activity"/>
    <property type="evidence" value="ECO:0007669"/>
    <property type="project" value="InterPro"/>
</dbReference>
<dbReference type="Gene3D" id="3.60.21.10">
    <property type="match status" value="1"/>
</dbReference>
<sequence length="384" mass="42316">MRILHTSDWHLGRTFHGTSLHELCKEFVQELVELVSTEHIDAVLISGDVYDQAQPRPDTVSLFSHALSAIVDAGAAVVATSGNHDSALRLGFASDLLRKAEVYFLTDASRLAEPVELTKDGVTVAVFGIPYLEPRAFAGRWDVPAQHTAVLSRAMQQVGEHLTEHTYTASIAMAHCFASSAQVPEVSDSERNISVGGLETVPASVFETVDYAALGHLHGKQKITETVRYSGSPLAFSFSEAFHRKGAWMIDVDHSGIRDIREHLWQTKLELIKLRGTLDEVLSAPEAVLSPDAMFSITLTDANRPPHALEKLKESFANVSELYFEPQGAEQTQRVAPARVSPTKPINEVCDDFFEYVLGNELTPTEHSYMQQVLAHIESESVSR</sequence>
<evidence type="ECO:0000256" key="3">
    <source>
        <dbReference type="ARBA" id="ARBA00022722"/>
    </source>
</evidence>
<gene>
    <name evidence="6" type="primary">sbcD</name>
    <name evidence="8" type="ORF">IDM49_04785</name>
</gene>
<name>A0A7H2BFY4_9MICC</name>
<evidence type="ECO:0000256" key="2">
    <source>
        <dbReference type="ARBA" id="ARBA00013365"/>
    </source>
</evidence>
<keyword evidence="6" id="KW-0235">DNA replication</keyword>
<comment type="subunit">
    <text evidence="6">Heterodimer of SbcC and SbcD.</text>
</comment>
<dbReference type="PANTHER" id="PTHR30337:SF0">
    <property type="entry name" value="NUCLEASE SBCCD SUBUNIT D"/>
    <property type="match status" value="1"/>
</dbReference>
<comment type="similarity">
    <text evidence="1 6">Belongs to the SbcD family.</text>
</comment>
<dbReference type="AlphaFoldDB" id="A0A7H2BFY4"/>
<keyword evidence="3 6" id="KW-0540">Nuclease</keyword>
<dbReference type="PANTHER" id="PTHR30337">
    <property type="entry name" value="COMPONENT OF ATP-DEPENDENT DSDNA EXONUCLEASE"/>
    <property type="match status" value="1"/>
</dbReference>
<dbReference type="GO" id="GO:0006310">
    <property type="term" value="P:DNA recombination"/>
    <property type="evidence" value="ECO:0007669"/>
    <property type="project" value="UniProtKB-KW"/>
</dbReference>
<dbReference type="InterPro" id="IPR004843">
    <property type="entry name" value="Calcineurin-like_PHP"/>
</dbReference>
<dbReference type="RefSeq" id="WP_190725212.1">
    <property type="nucleotide sequence ID" value="NZ_CP061539.1"/>
</dbReference>
<keyword evidence="5 6" id="KW-0269">Exonuclease</keyword>
<dbReference type="KEGG" id="rter:IDM49_04785"/>
<comment type="function">
    <text evidence="6">SbcCD cleaves DNA hairpin structures. These structures can inhibit DNA replication and are intermediates in certain DNA recombination reactions. The complex acts as a 3'-&gt;5' double strand exonuclease that can open hairpins. It also has a 5' single-strand endonuclease activity.</text>
</comment>
<organism evidence="8 9">
    <name type="scientific">Rothia terrae</name>
    <dbReference type="NCBI Taxonomy" id="396015"/>
    <lineage>
        <taxon>Bacteria</taxon>
        <taxon>Bacillati</taxon>
        <taxon>Actinomycetota</taxon>
        <taxon>Actinomycetes</taxon>
        <taxon>Micrococcales</taxon>
        <taxon>Micrococcaceae</taxon>
        <taxon>Rothia</taxon>
    </lineage>
</organism>
<protein>
    <recommendedName>
        <fullName evidence="2 6">Nuclease SbcCD subunit D</fullName>
    </recommendedName>
</protein>
<evidence type="ECO:0000313" key="9">
    <source>
        <dbReference type="Proteomes" id="UP000516404"/>
    </source>
</evidence>
<dbReference type="GO" id="GO:0006260">
    <property type="term" value="P:DNA replication"/>
    <property type="evidence" value="ECO:0007669"/>
    <property type="project" value="UniProtKB-KW"/>
</dbReference>
<dbReference type="EMBL" id="CP061539">
    <property type="protein sequence ID" value="QNV38580.1"/>
    <property type="molecule type" value="Genomic_DNA"/>
</dbReference>
<evidence type="ECO:0000259" key="7">
    <source>
        <dbReference type="Pfam" id="PF00149"/>
    </source>
</evidence>
<keyword evidence="6" id="KW-0255">Endonuclease</keyword>
<reference evidence="8 9" key="1">
    <citation type="submission" date="2020-09" db="EMBL/GenBank/DDBJ databases">
        <title>Investigation of environmental microbes.</title>
        <authorList>
            <person name="Ou Y."/>
            <person name="Kang Q."/>
        </authorList>
    </citation>
    <scope>NUCLEOTIDE SEQUENCE [LARGE SCALE GENOMIC DNA]</scope>
    <source>
        <strain evidence="8 9">KJZ-14</strain>
    </source>
</reference>
<dbReference type="InterPro" id="IPR041796">
    <property type="entry name" value="Mre11_N"/>
</dbReference>
<dbReference type="GeneID" id="96623542"/>
<dbReference type="InterPro" id="IPR050535">
    <property type="entry name" value="DNA_Repair-Maintenance_Comp"/>
</dbReference>
<evidence type="ECO:0000256" key="6">
    <source>
        <dbReference type="RuleBase" id="RU363069"/>
    </source>
</evidence>
<evidence type="ECO:0000256" key="4">
    <source>
        <dbReference type="ARBA" id="ARBA00022801"/>
    </source>
</evidence>
<accession>A0A7H2BFY4</accession>
<dbReference type="Pfam" id="PF00149">
    <property type="entry name" value="Metallophos"/>
    <property type="match status" value="1"/>
</dbReference>
<proteinExistence type="inferred from homology"/>
<dbReference type="Proteomes" id="UP000516404">
    <property type="component" value="Chromosome"/>
</dbReference>
<dbReference type="NCBIfam" id="TIGR00619">
    <property type="entry name" value="sbcd"/>
    <property type="match status" value="1"/>
</dbReference>